<evidence type="ECO:0000256" key="7">
    <source>
        <dbReference type="ARBA" id="ARBA00022777"/>
    </source>
</evidence>
<keyword evidence="4" id="KW-0716">Sensory transduction</keyword>
<dbReference type="Pfam" id="PF08446">
    <property type="entry name" value="PAS_2"/>
    <property type="match status" value="1"/>
</dbReference>
<proteinExistence type="inferred from homology"/>
<evidence type="ECO:0000313" key="15">
    <source>
        <dbReference type="Proteomes" id="UP000663903"/>
    </source>
</evidence>
<dbReference type="Pfam" id="PF00360">
    <property type="entry name" value="PHY"/>
    <property type="match status" value="1"/>
</dbReference>
<name>A0A975CGN1_9BURK</name>
<dbReference type="InterPro" id="IPR035965">
    <property type="entry name" value="PAS-like_dom_sf"/>
</dbReference>
<dbReference type="InterPro" id="IPR001294">
    <property type="entry name" value="Phytochrome"/>
</dbReference>
<evidence type="ECO:0000256" key="8">
    <source>
        <dbReference type="ARBA" id="ARBA00022840"/>
    </source>
</evidence>
<keyword evidence="2" id="KW-0600">Photoreceptor protein</keyword>
<dbReference type="InterPro" id="IPR005467">
    <property type="entry name" value="His_kinase_dom"/>
</dbReference>
<keyword evidence="15" id="KW-1185">Reference proteome</keyword>
<dbReference type="Gene3D" id="3.30.450.20">
    <property type="entry name" value="PAS domain"/>
    <property type="match status" value="1"/>
</dbReference>
<evidence type="ECO:0000256" key="2">
    <source>
        <dbReference type="ARBA" id="ARBA00022543"/>
    </source>
</evidence>
<evidence type="ECO:0000256" key="3">
    <source>
        <dbReference type="ARBA" id="ARBA00022553"/>
    </source>
</evidence>
<dbReference type="GO" id="GO:0016301">
    <property type="term" value="F:kinase activity"/>
    <property type="evidence" value="ECO:0007669"/>
    <property type="project" value="UniProtKB-KW"/>
</dbReference>
<keyword evidence="10" id="KW-0902">Two-component regulatory system</keyword>
<dbReference type="SUPFAM" id="SSF55785">
    <property type="entry name" value="PYP-like sensor domain (PAS domain)"/>
    <property type="match status" value="1"/>
</dbReference>
<evidence type="ECO:0000256" key="6">
    <source>
        <dbReference type="ARBA" id="ARBA00022741"/>
    </source>
</evidence>
<feature type="domain" description="Histidine kinase" evidence="13">
    <location>
        <begin position="493"/>
        <end position="714"/>
    </location>
</feature>
<protein>
    <submittedName>
        <fullName evidence="14">GAF domain-containing protein</fullName>
    </submittedName>
</protein>
<dbReference type="InterPro" id="IPR013654">
    <property type="entry name" value="PAS_2"/>
</dbReference>
<dbReference type="SUPFAM" id="SSF55781">
    <property type="entry name" value="GAF domain-like"/>
    <property type="match status" value="2"/>
</dbReference>
<dbReference type="GO" id="GO:0000160">
    <property type="term" value="P:phosphorelay signal transduction system"/>
    <property type="evidence" value="ECO:0007669"/>
    <property type="project" value="UniProtKB-KW"/>
</dbReference>
<dbReference type="InterPro" id="IPR003018">
    <property type="entry name" value="GAF"/>
</dbReference>
<keyword evidence="7" id="KW-0418">Kinase</keyword>
<dbReference type="RefSeq" id="WP_208009632.1">
    <property type="nucleotide sequence ID" value="NZ_CP071796.1"/>
</dbReference>
<feature type="domain" description="Phytochrome chromophore attachment site" evidence="12">
    <location>
        <begin position="151"/>
        <end position="307"/>
    </location>
</feature>
<dbReference type="GO" id="GO:0005524">
    <property type="term" value="F:ATP binding"/>
    <property type="evidence" value="ECO:0007669"/>
    <property type="project" value="UniProtKB-KW"/>
</dbReference>
<dbReference type="KEGG" id="otd:J1M35_02710"/>
<evidence type="ECO:0000256" key="5">
    <source>
        <dbReference type="ARBA" id="ARBA00022679"/>
    </source>
</evidence>
<dbReference type="SUPFAM" id="SSF55874">
    <property type="entry name" value="ATPase domain of HSP90 chaperone/DNA topoisomerase II/histidine kinase"/>
    <property type="match status" value="1"/>
</dbReference>
<keyword evidence="3" id="KW-0597">Phosphoprotein</keyword>
<dbReference type="InterPro" id="IPR029016">
    <property type="entry name" value="GAF-like_dom_sf"/>
</dbReference>
<dbReference type="PANTHER" id="PTHR43065:SF10">
    <property type="entry name" value="PEROXIDE STRESS-ACTIVATED HISTIDINE KINASE MAK3"/>
    <property type="match status" value="1"/>
</dbReference>
<sequence>MNAPRDLPETGAPRSVDLSNCDREPIHIPGLIQPHGALLALDAELRVAYASDNLAELLPGAPALGEVLTPAHFEDAAVYALLTQVAALAPVDVLQERHALIEAGGRAFDLLVHQSHAWVMAEFELRQSSAGRYDEGAALYAVVKRFRQQPDVLGLLQEAVRAVRELTGFDRVMAYCFRADDSGDVVAEERVDALEPYLGQRFPASDIPAQARRLYTENTMRLIADVGSAPVPVRAAPGVGQPLDMSHGVLRSVSPIHIEYLQNIGVGASMSLSIVLGGRLWGMLACHHRTPRQVPYAMRAVCDVLAHLLAAHVRAHLTAEQAQEERLHERLRARVLDQVQYAVQPAQVLMAEAAEIARVFRADAVLATNHAGLHCHGDVPVTLRSHLLRWLTEQELAGEPVLVTSSIADMAPGLREHLSGWAGLLAISYQPRAQAALVLLRREQTETIDWGHHPAKATVIGPLGPRLTPPGSFELWRETVRHRAEPWTAMQVAAMGQLRADLSRIVVTRMAELERQRAAVASVLDDSGRQTGLPDDAGRMERLLRQGLEFGLLRQGRMALARQPLDVAALVAGRLEAAQRRHGGIAAFLERPGKPPHHTPVNVSGDRVRLEQLVDNLLDNAAQHGAVGEALVIRVDVVDAFAVIEVSNISPPMDPQMVTALFDPLVSPAVVDASSGLGYGLYISQAVAVAHGGDLAYTYDDPFVTMTARLPLALP</sequence>
<accession>A0A975CGN1</accession>
<keyword evidence="11" id="KW-0675">Receptor</keyword>
<evidence type="ECO:0000256" key="1">
    <source>
        <dbReference type="ARBA" id="ARBA00006402"/>
    </source>
</evidence>
<dbReference type="EMBL" id="CP071796">
    <property type="protein sequence ID" value="QTD45850.1"/>
    <property type="molecule type" value="Genomic_DNA"/>
</dbReference>
<dbReference type="PRINTS" id="PR01033">
    <property type="entry name" value="PHYTOCHROME"/>
</dbReference>
<dbReference type="GO" id="GO:0006355">
    <property type="term" value="P:regulation of DNA-templated transcription"/>
    <property type="evidence" value="ECO:0007669"/>
    <property type="project" value="InterPro"/>
</dbReference>
<keyword evidence="9" id="KW-0157">Chromophore</keyword>
<dbReference type="InterPro" id="IPR036890">
    <property type="entry name" value="HATPase_C_sf"/>
</dbReference>
<dbReference type="Pfam" id="PF02518">
    <property type="entry name" value="HATPase_c"/>
    <property type="match status" value="1"/>
</dbReference>
<evidence type="ECO:0000313" key="14">
    <source>
        <dbReference type="EMBL" id="QTD45850.1"/>
    </source>
</evidence>
<evidence type="ECO:0000259" key="12">
    <source>
        <dbReference type="PROSITE" id="PS50046"/>
    </source>
</evidence>
<organism evidence="14 15">
    <name type="scientific">Ottowia testudinis</name>
    <dbReference type="NCBI Taxonomy" id="2816950"/>
    <lineage>
        <taxon>Bacteria</taxon>
        <taxon>Pseudomonadati</taxon>
        <taxon>Pseudomonadota</taxon>
        <taxon>Betaproteobacteria</taxon>
        <taxon>Burkholderiales</taxon>
        <taxon>Comamonadaceae</taxon>
        <taxon>Ottowia</taxon>
    </lineage>
</organism>
<dbReference type="Gene3D" id="3.30.450.40">
    <property type="match status" value="1"/>
</dbReference>
<dbReference type="InterPro" id="IPR016132">
    <property type="entry name" value="Phyto_chromo_attachment"/>
</dbReference>
<dbReference type="InterPro" id="IPR003594">
    <property type="entry name" value="HATPase_dom"/>
</dbReference>
<keyword evidence="5" id="KW-0808">Transferase</keyword>
<dbReference type="PROSITE" id="PS50046">
    <property type="entry name" value="PHYTOCHROME_2"/>
    <property type="match status" value="1"/>
</dbReference>
<dbReference type="AlphaFoldDB" id="A0A975CGN1"/>
<dbReference type="InterPro" id="IPR013515">
    <property type="entry name" value="Phytochrome_cen-reg"/>
</dbReference>
<dbReference type="SMART" id="SM00387">
    <property type="entry name" value="HATPase_c"/>
    <property type="match status" value="1"/>
</dbReference>
<evidence type="ECO:0000256" key="4">
    <source>
        <dbReference type="ARBA" id="ARBA00022606"/>
    </source>
</evidence>
<reference evidence="14" key="1">
    <citation type="submission" date="2021-03" db="EMBL/GenBank/DDBJ databases">
        <title>Ottowia sp. 27C isolated from the cloaca of a Giant Asian pond turtle (Heosemys grandis).</title>
        <authorList>
            <person name="Spergser J."/>
            <person name="Busse H.-J."/>
        </authorList>
    </citation>
    <scope>NUCLEOTIDE SEQUENCE</scope>
    <source>
        <strain evidence="14">27C</strain>
    </source>
</reference>
<dbReference type="InterPro" id="IPR043150">
    <property type="entry name" value="Phytochrome_PHY_sf"/>
</dbReference>
<dbReference type="PANTHER" id="PTHR43065">
    <property type="entry name" value="SENSOR HISTIDINE KINASE"/>
    <property type="match status" value="1"/>
</dbReference>
<evidence type="ECO:0000256" key="11">
    <source>
        <dbReference type="ARBA" id="ARBA00023170"/>
    </source>
</evidence>
<gene>
    <name evidence="14" type="ORF">J1M35_02710</name>
</gene>
<keyword evidence="6" id="KW-0547">Nucleotide-binding</keyword>
<dbReference type="GO" id="GO:0009881">
    <property type="term" value="F:photoreceptor activity"/>
    <property type="evidence" value="ECO:0007669"/>
    <property type="project" value="UniProtKB-KW"/>
</dbReference>
<dbReference type="Proteomes" id="UP000663903">
    <property type="component" value="Chromosome"/>
</dbReference>
<comment type="similarity">
    <text evidence="1">In the N-terminal section; belongs to the phytochrome family.</text>
</comment>
<evidence type="ECO:0000259" key="13">
    <source>
        <dbReference type="PROSITE" id="PS50109"/>
    </source>
</evidence>
<dbReference type="PROSITE" id="PS50109">
    <property type="entry name" value="HIS_KIN"/>
    <property type="match status" value="1"/>
</dbReference>
<dbReference type="Gene3D" id="3.30.565.10">
    <property type="entry name" value="Histidine kinase-like ATPase, C-terminal domain"/>
    <property type="match status" value="1"/>
</dbReference>
<dbReference type="GO" id="GO:0009584">
    <property type="term" value="P:detection of visible light"/>
    <property type="evidence" value="ECO:0007669"/>
    <property type="project" value="InterPro"/>
</dbReference>
<dbReference type="Gene3D" id="3.30.450.270">
    <property type="match status" value="1"/>
</dbReference>
<dbReference type="SMART" id="SM00065">
    <property type="entry name" value="GAF"/>
    <property type="match status" value="1"/>
</dbReference>
<evidence type="ECO:0000256" key="10">
    <source>
        <dbReference type="ARBA" id="ARBA00023012"/>
    </source>
</evidence>
<dbReference type="Pfam" id="PF01590">
    <property type="entry name" value="GAF"/>
    <property type="match status" value="1"/>
</dbReference>
<evidence type="ECO:0000256" key="9">
    <source>
        <dbReference type="ARBA" id="ARBA00022991"/>
    </source>
</evidence>
<keyword evidence="8" id="KW-0067">ATP-binding</keyword>